<reference evidence="2 3" key="1">
    <citation type="submission" date="2018-01" db="EMBL/GenBank/DDBJ databases">
        <title>Draft genome sequence of Jishengella sp. NA12.</title>
        <authorList>
            <person name="Sahin N."/>
            <person name="Ay H."/>
            <person name="Saygin H."/>
        </authorList>
    </citation>
    <scope>NUCLEOTIDE SEQUENCE [LARGE SCALE GENOMIC DNA]</scope>
    <source>
        <strain evidence="2 3">NA12</strain>
    </source>
</reference>
<feature type="domain" description="PLD phosphodiesterase" evidence="1">
    <location>
        <begin position="67"/>
        <end position="93"/>
    </location>
</feature>
<accession>A0A2W2ET51</accession>
<organism evidence="2 3">
    <name type="scientific">Micromonospora craterilacus</name>
    <dbReference type="NCBI Taxonomy" id="1655439"/>
    <lineage>
        <taxon>Bacteria</taxon>
        <taxon>Bacillati</taxon>
        <taxon>Actinomycetota</taxon>
        <taxon>Actinomycetes</taxon>
        <taxon>Micromonosporales</taxon>
        <taxon>Micromonosporaceae</taxon>
        <taxon>Micromonospora</taxon>
    </lineage>
</organism>
<dbReference type="InterPro" id="IPR001736">
    <property type="entry name" value="PLipase_D/transphosphatidylase"/>
</dbReference>
<keyword evidence="3" id="KW-1185">Reference proteome</keyword>
<evidence type="ECO:0000313" key="3">
    <source>
        <dbReference type="Proteomes" id="UP000248924"/>
    </source>
</evidence>
<protein>
    <recommendedName>
        <fullName evidence="1">PLD phosphodiesterase domain-containing protein</fullName>
    </recommendedName>
</protein>
<gene>
    <name evidence="2" type="ORF">C1I95_25565</name>
</gene>
<proteinExistence type="predicted"/>
<dbReference type="PROSITE" id="PS50035">
    <property type="entry name" value="PLD"/>
    <property type="match status" value="1"/>
</dbReference>
<dbReference type="Proteomes" id="UP000248924">
    <property type="component" value="Unassembled WGS sequence"/>
</dbReference>
<evidence type="ECO:0000313" key="2">
    <source>
        <dbReference type="EMBL" id="PZG12557.1"/>
    </source>
</evidence>
<sequence length="301" mass="33037">MKSICEKAESRKIKAAVAYAGDGAAELLPVKAGDLIVVNGSGNALASGATSARLLRAWYEQDVQLYAHETLHAKVFVIGRTAFVGSANLSLRAYTDGTVEAAIQSTDAAIVSGARQFIDEMAANATEIDAAWLDWAEQVPVRTSGGPVLWNPNPPFEPNAPYDIWVGPEVDVGWTDEETALAQAGRRMHRVTGARGRYHTLAVSESATDESRLEQPDMVVLVRSRSVQLARFLEHRRRGRAAMGFYRTDRESVRRTLGEVAAALDSTPTMLREEEWVRVDSAQREALCDLFKLPKLQARSR</sequence>
<dbReference type="Gene3D" id="3.30.870.10">
    <property type="entry name" value="Endonuclease Chain A"/>
    <property type="match status" value="1"/>
</dbReference>
<dbReference type="CDD" id="cd09117">
    <property type="entry name" value="PLDc_Bfil_DEXD_like"/>
    <property type="match status" value="1"/>
</dbReference>
<dbReference type="EMBL" id="POTY01000204">
    <property type="protein sequence ID" value="PZG12557.1"/>
    <property type="molecule type" value="Genomic_DNA"/>
</dbReference>
<name>A0A2W2ET51_9ACTN</name>
<dbReference type="GO" id="GO:0003824">
    <property type="term" value="F:catalytic activity"/>
    <property type="evidence" value="ECO:0007669"/>
    <property type="project" value="InterPro"/>
</dbReference>
<evidence type="ECO:0000259" key="1">
    <source>
        <dbReference type="PROSITE" id="PS50035"/>
    </source>
</evidence>
<dbReference type="RefSeq" id="WP_111217432.1">
    <property type="nucleotide sequence ID" value="NZ_POTY01000204.1"/>
</dbReference>
<dbReference type="SUPFAM" id="SSF56024">
    <property type="entry name" value="Phospholipase D/nuclease"/>
    <property type="match status" value="1"/>
</dbReference>
<dbReference type="GO" id="GO:0006793">
    <property type="term" value="P:phosphorus metabolic process"/>
    <property type="evidence" value="ECO:0007669"/>
    <property type="project" value="UniProtKB-ARBA"/>
</dbReference>
<dbReference type="AlphaFoldDB" id="A0A2W2ET51"/>
<comment type="caution">
    <text evidence="2">The sequence shown here is derived from an EMBL/GenBank/DDBJ whole genome shotgun (WGS) entry which is preliminary data.</text>
</comment>